<name>A0A167AAI2_9GAMM</name>
<protein>
    <submittedName>
        <fullName evidence="2">Uncharacterized protein</fullName>
    </submittedName>
</protein>
<dbReference type="PATRIC" id="fig|1365250.3.peg.514"/>
<evidence type="ECO:0000313" key="3">
    <source>
        <dbReference type="Proteomes" id="UP000076643"/>
    </source>
</evidence>
<dbReference type="RefSeq" id="WP_063364627.1">
    <property type="nucleotide sequence ID" value="NZ_AQHB01000028.1"/>
</dbReference>
<keyword evidence="3" id="KW-1185">Reference proteome</keyword>
<keyword evidence="1" id="KW-0732">Signal</keyword>
<sequence length="451" mass="49603">MKSKKLYRSLISTTVLFFLSGCGGSSADSTPENNSLSSIIEKAADKSVQLEAVYPGCEKLEAQPNTDIIFHNANGEVVTTYQTDANGLFKGSIPENAKHLSAVNSDGKYSQIFTYMDISEGVNLGRITFSRPSSQPSCPTERVCDQVNIDVSEIGGMYPGYTLYNGSLIAVDALSGDRKTIEVSRCESDEPFYFAVVSPSGDEAFAAKVPVNSMSSLSLKSEEFRHAGVRVSTQSYSGDGSERILIVDPTGIDDSYNDAFFALEVDMPYIFPSLAASNNYRVSQSDHFDLGPNEFQVHSYSNSRSVISNDGTVDVEVPVTLNRDAATAFVAGGANGSFSFTYDFSDLDSRLHRLTLQFDFTTTNKQSVDWFIDSDVAGTLPEFQFGDAIDLGEADFSALDSFSMSLWGHPHAPQALNEYRTFVSSKQDVFRLSLPEYKSYVFVYYRFFNRN</sequence>
<dbReference type="EMBL" id="AUYB01000046">
    <property type="protein sequence ID" value="KZN45159.1"/>
    <property type="molecule type" value="Genomic_DNA"/>
</dbReference>
<feature type="signal peptide" evidence="1">
    <location>
        <begin position="1"/>
        <end position="27"/>
    </location>
</feature>
<dbReference type="Proteomes" id="UP000076643">
    <property type="component" value="Unassembled WGS sequence"/>
</dbReference>
<evidence type="ECO:0000313" key="2">
    <source>
        <dbReference type="EMBL" id="KZN45159.1"/>
    </source>
</evidence>
<gene>
    <name evidence="2" type="ORF">N475_07845</name>
</gene>
<organism evidence="2 3">
    <name type="scientific">Pseudoalteromonas luteoviolacea DSM 6061</name>
    <dbReference type="NCBI Taxonomy" id="1365250"/>
    <lineage>
        <taxon>Bacteria</taxon>
        <taxon>Pseudomonadati</taxon>
        <taxon>Pseudomonadota</taxon>
        <taxon>Gammaproteobacteria</taxon>
        <taxon>Alteromonadales</taxon>
        <taxon>Pseudoalteromonadaceae</taxon>
        <taxon>Pseudoalteromonas</taxon>
    </lineage>
</organism>
<proteinExistence type="predicted"/>
<reference evidence="2 3" key="1">
    <citation type="submission" date="2013-07" db="EMBL/GenBank/DDBJ databases">
        <title>Comparative Genomic and Metabolomic Analysis of Twelve Strains of Pseudoalteromonas luteoviolacea.</title>
        <authorList>
            <person name="Vynne N.G."/>
            <person name="Mansson M."/>
            <person name="Gram L."/>
        </authorList>
    </citation>
    <scope>NUCLEOTIDE SEQUENCE [LARGE SCALE GENOMIC DNA]</scope>
    <source>
        <strain evidence="2 3">DSM 6061</strain>
    </source>
</reference>
<dbReference type="PROSITE" id="PS51257">
    <property type="entry name" value="PROKAR_LIPOPROTEIN"/>
    <property type="match status" value="1"/>
</dbReference>
<evidence type="ECO:0000256" key="1">
    <source>
        <dbReference type="SAM" id="SignalP"/>
    </source>
</evidence>
<dbReference type="AlphaFoldDB" id="A0A167AAI2"/>
<comment type="caution">
    <text evidence="2">The sequence shown here is derived from an EMBL/GenBank/DDBJ whole genome shotgun (WGS) entry which is preliminary data.</text>
</comment>
<feature type="chain" id="PRO_5007883551" evidence="1">
    <location>
        <begin position="28"/>
        <end position="451"/>
    </location>
</feature>
<accession>A0A167AAI2</accession>